<dbReference type="GO" id="GO:0000793">
    <property type="term" value="C:condensed chromosome"/>
    <property type="evidence" value="ECO:0007669"/>
    <property type="project" value="TreeGrafter"/>
</dbReference>
<evidence type="ECO:0000259" key="1">
    <source>
        <dbReference type="Pfam" id="PF17906"/>
    </source>
</evidence>
<dbReference type="GO" id="GO:0031297">
    <property type="term" value="P:replication fork processing"/>
    <property type="evidence" value="ECO:0007669"/>
    <property type="project" value="TreeGrafter"/>
</dbReference>
<evidence type="ECO:0000313" key="2">
    <source>
        <dbReference type="EMBL" id="CAH2093074.1"/>
    </source>
</evidence>
<dbReference type="Proteomes" id="UP001153954">
    <property type="component" value="Unassembled WGS sequence"/>
</dbReference>
<dbReference type="Gene3D" id="3.30.420.10">
    <property type="entry name" value="Ribonuclease H-like superfamily/Ribonuclease H"/>
    <property type="match status" value="1"/>
</dbReference>
<dbReference type="GO" id="GO:0006303">
    <property type="term" value="P:double-strand break repair via nonhomologous end joining"/>
    <property type="evidence" value="ECO:0007669"/>
    <property type="project" value="TreeGrafter"/>
</dbReference>
<dbReference type="GO" id="GO:0003697">
    <property type="term" value="F:single-stranded DNA binding"/>
    <property type="evidence" value="ECO:0007669"/>
    <property type="project" value="TreeGrafter"/>
</dbReference>
<dbReference type="Gene3D" id="1.10.10.10">
    <property type="entry name" value="Winged helix-like DNA-binding domain superfamily/Winged helix DNA-binding domain"/>
    <property type="match status" value="1"/>
</dbReference>
<dbReference type="Pfam" id="PF17906">
    <property type="entry name" value="HTH_48"/>
    <property type="match status" value="1"/>
</dbReference>
<dbReference type="PANTHER" id="PTHR46060:SF2">
    <property type="entry name" value="HISTONE-LYSINE N-METHYLTRANSFERASE SETMAR"/>
    <property type="match status" value="1"/>
</dbReference>
<dbReference type="GO" id="GO:0044547">
    <property type="term" value="F:DNA topoisomerase binding"/>
    <property type="evidence" value="ECO:0007669"/>
    <property type="project" value="TreeGrafter"/>
</dbReference>
<dbReference type="InterPro" id="IPR036388">
    <property type="entry name" value="WH-like_DNA-bd_sf"/>
</dbReference>
<dbReference type="GO" id="GO:0003690">
    <property type="term" value="F:double-stranded DNA binding"/>
    <property type="evidence" value="ECO:0007669"/>
    <property type="project" value="TreeGrafter"/>
</dbReference>
<name>A0AAU9U2B1_EUPED</name>
<dbReference type="GO" id="GO:0015074">
    <property type="term" value="P:DNA integration"/>
    <property type="evidence" value="ECO:0007669"/>
    <property type="project" value="TreeGrafter"/>
</dbReference>
<dbReference type="InterPro" id="IPR052709">
    <property type="entry name" value="Transposase-MT_Hybrid"/>
</dbReference>
<reference evidence="2" key="1">
    <citation type="submission" date="2022-03" db="EMBL/GenBank/DDBJ databases">
        <authorList>
            <person name="Tunstrom K."/>
        </authorList>
    </citation>
    <scope>NUCLEOTIDE SEQUENCE</scope>
</reference>
<sequence>MDSLVPSNRHLREVLLYFYNLKKSAAESHRLLVEAYGEHAFSDGTCRRWFRQFKEGIFDVEDAEREGRPKKFKDEQLEALLDEDPCQTQAKLAAALNVERSTVEKRLQAMGFVQKQGNWVPHELTERQQENRKTICEMLLQRQQRKGFLHRIVTGDEKWIHYENPKRKKAWVKPGEPGPSQPKRDIHCDKVMLCIWWDMKGVVYHELLKPSESITGDVYRRQLIRLKRAIAEKRPEWENRHDKLILQHDNARPHIAQPVKNYLEGQNWEVLQHPPYSPDIAPSDYYLFRSMQSALSGERFHSYENIRNWLNNWIASKDEHFFRDGIRKLPERWTNVVASNGAYFK</sequence>
<proteinExistence type="predicted"/>
<comment type="caution">
    <text evidence="2">The sequence shown here is derived from an EMBL/GenBank/DDBJ whole genome shotgun (WGS) entry which is preliminary data.</text>
</comment>
<dbReference type="InterPro" id="IPR041426">
    <property type="entry name" value="Mos1_HTH"/>
</dbReference>
<dbReference type="Gene3D" id="1.10.10.1450">
    <property type="match status" value="1"/>
</dbReference>
<organism evidence="2 3">
    <name type="scientific">Euphydryas editha</name>
    <name type="common">Edith's checkerspot</name>
    <dbReference type="NCBI Taxonomy" id="104508"/>
    <lineage>
        <taxon>Eukaryota</taxon>
        <taxon>Metazoa</taxon>
        <taxon>Ecdysozoa</taxon>
        <taxon>Arthropoda</taxon>
        <taxon>Hexapoda</taxon>
        <taxon>Insecta</taxon>
        <taxon>Pterygota</taxon>
        <taxon>Neoptera</taxon>
        <taxon>Endopterygota</taxon>
        <taxon>Lepidoptera</taxon>
        <taxon>Glossata</taxon>
        <taxon>Ditrysia</taxon>
        <taxon>Papilionoidea</taxon>
        <taxon>Nymphalidae</taxon>
        <taxon>Nymphalinae</taxon>
        <taxon>Euphydryas</taxon>
    </lineage>
</organism>
<dbReference type="Pfam" id="PF01359">
    <property type="entry name" value="Transposase_1"/>
    <property type="match status" value="1"/>
</dbReference>
<evidence type="ECO:0000313" key="3">
    <source>
        <dbReference type="Proteomes" id="UP001153954"/>
    </source>
</evidence>
<dbReference type="PANTHER" id="PTHR46060">
    <property type="entry name" value="MARINER MOS1 TRANSPOSASE-LIKE PROTEIN"/>
    <property type="match status" value="1"/>
</dbReference>
<dbReference type="GO" id="GO:0042800">
    <property type="term" value="F:histone H3K4 methyltransferase activity"/>
    <property type="evidence" value="ECO:0007669"/>
    <property type="project" value="TreeGrafter"/>
</dbReference>
<dbReference type="GO" id="GO:0035861">
    <property type="term" value="C:site of double-strand break"/>
    <property type="evidence" value="ECO:0007669"/>
    <property type="project" value="TreeGrafter"/>
</dbReference>
<dbReference type="GO" id="GO:0000729">
    <property type="term" value="P:DNA double-strand break processing"/>
    <property type="evidence" value="ECO:0007669"/>
    <property type="project" value="TreeGrafter"/>
</dbReference>
<dbReference type="GO" id="GO:0000014">
    <property type="term" value="F:single-stranded DNA endodeoxyribonuclease activity"/>
    <property type="evidence" value="ECO:0007669"/>
    <property type="project" value="TreeGrafter"/>
</dbReference>
<protein>
    <recommendedName>
        <fullName evidence="1">Mos1 transposase HTH domain-containing protein</fullName>
    </recommendedName>
</protein>
<feature type="domain" description="Mos1 transposase HTH" evidence="1">
    <location>
        <begin position="9"/>
        <end position="56"/>
    </location>
</feature>
<keyword evidence="3" id="KW-1185">Reference proteome</keyword>
<dbReference type="GO" id="GO:0044774">
    <property type="term" value="P:mitotic DNA integrity checkpoint signaling"/>
    <property type="evidence" value="ECO:0007669"/>
    <property type="project" value="TreeGrafter"/>
</dbReference>
<dbReference type="GO" id="GO:0005634">
    <property type="term" value="C:nucleus"/>
    <property type="evidence" value="ECO:0007669"/>
    <property type="project" value="TreeGrafter"/>
</dbReference>
<accession>A0AAU9U2B1</accession>
<dbReference type="GO" id="GO:0046975">
    <property type="term" value="F:histone H3K36 methyltransferase activity"/>
    <property type="evidence" value="ECO:0007669"/>
    <property type="project" value="TreeGrafter"/>
</dbReference>
<dbReference type="InterPro" id="IPR036397">
    <property type="entry name" value="RNaseH_sf"/>
</dbReference>
<dbReference type="EMBL" id="CAKOGL010000012">
    <property type="protein sequence ID" value="CAH2093074.1"/>
    <property type="molecule type" value="Genomic_DNA"/>
</dbReference>
<dbReference type="InterPro" id="IPR001888">
    <property type="entry name" value="Transposase_1"/>
</dbReference>
<dbReference type="AlphaFoldDB" id="A0AAU9U2B1"/>
<gene>
    <name evidence="2" type="ORF">EEDITHA_LOCUS8776</name>
</gene>